<keyword evidence="4" id="KW-0521">NADP</keyword>
<reference evidence="10" key="1">
    <citation type="submission" date="2020-11" db="EMBL/GenBank/DDBJ databases">
        <authorList>
            <person name="Tran Van P."/>
        </authorList>
    </citation>
    <scope>NUCLEOTIDE SEQUENCE</scope>
</reference>
<dbReference type="Gene3D" id="1.10.1200.10">
    <property type="entry name" value="ACP-like"/>
    <property type="match status" value="1"/>
</dbReference>
<keyword evidence="11" id="KW-1185">Reference proteome</keyword>
<dbReference type="Gene3D" id="3.40.50.1820">
    <property type="entry name" value="alpha/beta hydrolase"/>
    <property type="match status" value="1"/>
</dbReference>
<dbReference type="Proteomes" id="UP000759131">
    <property type="component" value="Unassembled WGS sequence"/>
</dbReference>
<dbReference type="EMBL" id="OC869667">
    <property type="protein sequence ID" value="CAD7634666.1"/>
    <property type="molecule type" value="Genomic_DNA"/>
</dbReference>
<evidence type="ECO:0000259" key="9">
    <source>
        <dbReference type="SMART" id="SM00822"/>
    </source>
</evidence>
<dbReference type="InterPro" id="IPR029058">
    <property type="entry name" value="AB_hydrolase_fold"/>
</dbReference>
<dbReference type="InterPro" id="IPR036736">
    <property type="entry name" value="ACP-like_sf"/>
</dbReference>
<keyword evidence="1" id="KW-0596">Phosphopantetheine</keyword>
<dbReference type="GO" id="GO:0006633">
    <property type="term" value="P:fatty acid biosynthetic process"/>
    <property type="evidence" value="ECO:0007669"/>
    <property type="project" value="UniProtKB-KW"/>
</dbReference>
<dbReference type="SMART" id="SM00822">
    <property type="entry name" value="PKS_KR"/>
    <property type="match status" value="1"/>
</dbReference>
<keyword evidence="7" id="KW-0275">Fatty acid biosynthesis</keyword>
<keyword evidence="6" id="KW-0443">Lipid metabolism</keyword>
<dbReference type="EMBL" id="CAJPIZ010015092">
    <property type="protein sequence ID" value="CAG2115096.1"/>
    <property type="molecule type" value="Genomic_DNA"/>
</dbReference>
<protein>
    <recommendedName>
        <fullName evidence="9">Ketoreductase domain-containing protein</fullName>
    </recommendedName>
</protein>
<evidence type="ECO:0000256" key="8">
    <source>
        <dbReference type="ARBA" id="ARBA00023268"/>
    </source>
</evidence>
<dbReference type="InterPro" id="IPR057326">
    <property type="entry name" value="KR_dom"/>
</dbReference>
<keyword evidence="2" id="KW-0444">Lipid biosynthesis</keyword>
<evidence type="ECO:0000256" key="7">
    <source>
        <dbReference type="ARBA" id="ARBA00023160"/>
    </source>
</evidence>
<evidence type="ECO:0000256" key="6">
    <source>
        <dbReference type="ARBA" id="ARBA00023098"/>
    </source>
</evidence>
<dbReference type="Pfam" id="PF08659">
    <property type="entry name" value="KR"/>
    <property type="match status" value="2"/>
</dbReference>
<keyword evidence="5" id="KW-0560">Oxidoreductase</keyword>
<evidence type="ECO:0000256" key="4">
    <source>
        <dbReference type="ARBA" id="ARBA00022857"/>
    </source>
</evidence>
<organism evidence="10">
    <name type="scientific">Medioppia subpectinata</name>
    <dbReference type="NCBI Taxonomy" id="1979941"/>
    <lineage>
        <taxon>Eukaryota</taxon>
        <taxon>Metazoa</taxon>
        <taxon>Ecdysozoa</taxon>
        <taxon>Arthropoda</taxon>
        <taxon>Chelicerata</taxon>
        <taxon>Arachnida</taxon>
        <taxon>Acari</taxon>
        <taxon>Acariformes</taxon>
        <taxon>Sarcoptiformes</taxon>
        <taxon>Oribatida</taxon>
        <taxon>Brachypylina</taxon>
        <taxon>Oppioidea</taxon>
        <taxon>Oppiidae</taxon>
        <taxon>Medioppia</taxon>
    </lineage>
</organism>
<dbReference type="Gene3D" id="3.40.50.720">
    <property type="entry name" value="NAD(P)-binding Rossmann-like Domain"/>
    <property type="match status" value="2"/>
</dbReference>
<keyword evidence="3" id="KW-0276">Fatty acid metabolism</keyword>
<dbReference type="SUPFAM" id="SSF47336">
    <property type="entry name" value="ACP-like"/>
    <property type="match status" value="1"/>
</dbReference>
<evidence type="ECO:0000256" key="1">
    <source>
        <dbReference type="ARBA" id="ARBA00022450"/>
    </source>
</evidence>
<dbReference type="PANTHER" id="PTHR43775:SF7">
    <property type="entry name" value="FATTY ACID SYNTHASE"/>
    <property type="match status" value="1"/>
</dbReference>
<dbReference type="GO" id="GO:0016491">
    <property type="term" value="F:oxidoreductase activity"/>
    <property type="evidence" value="ECO:0007669"/>
    <property type="project" value="UniProtKB-KW"/>
</dbReference>
<dbReference type="InterPro" id="IPR050091">
    <property type="entry name" value="PKS_NRPS_Biosynth_Enz"/>
</dbReference>
<evidence type="ECO:0000313" key="10">
    <source>
        <dbReference type="EMBL" id="CAD7634666.1"/>
    </source>
</evidence>
<accession>A0A7R9Q7R7</accession>
<evidence type="ECO:0000313" key="11">
    <source>
        <dbReference type="Proteomes" id="UP000759131"/>
    </source>
</evidence>
<dbReference type="Gene3D" id="3.90.180.10">
    <property type="entry name" value="Medium-chain alcohol dehydrogenases, catalytic domain"/>
    <property type="match status" value="1"/>
</dbReference>
<feature type="domain" description="Ketoreductase" evidence="9">
    <location>
        <begin position="119"/>
        <end position="376"/>
    </location>
</feature>
<gene>
    <name evidence="10" type="ORF">OSB1V03_LOCUS15062</name>
</gene>
<dbReference type="InterPro" id="IPR013968">
    <property type="entry name" value="PKS_KR"/>
</dbReference>
<dbReference type="SUPFAM" id="SSF53474">
    <property type="entry name" value="alpha/beta-Hydrolases"/>
    <property type="match status" value="1"/>
</dbReference>
<dbReference type="GO" id="GO:0004312">
    <property type="term" value="F:fatty acid synthase activity"/>
    <property type="evidence" value="ECO:0007669"/>
    <property type="project" value="TreeGrafter"/>
</dbReference>
<name>A0A7R9Q7R7_9ACAR</name>
<dbReference type="Pfam" id="PF13602">
    <property type="entry name" value="ADH_zinc_N_2"/>
    <property type="match status" value="1"/>
</dbReference>
<sequence length="809" mass="92487">MGRFDMVQNKKLGMFDFARNIDFISVMLDLVVFDCHDFLPEFYDWVHKNCTNGCVKPINQNVFPAAEAEKAFRYMTTGKHTGKIVIKTRDEETNRGLLKTVKPVPEMLVSVKTFFDSNKVYIITGGLGGFGLELIPWMQYFGARKFVVTSRSGLKTDYQKFIYNRIHSVYQEFKFFESEWFVSTANGFTIEGTKQLISEALKLGPIGGVFHLALELNDCLIEKLTFYQKFIYNRIHSVYQEFKFFESEWFVSTANGFTIEGTKQLISEALKFGPIGGVFHLALELNDCLIEKLTFEKFCSSIDTKHKIFTNLDQLTRQLDYKLDYFVVFSSLACGKGNAGQSNYSFGNSICERICEERRRDGLHGLAIQYGPIGDVGVFEGTDQLLLFSTLRKQRINSCCDVLDKLLAIKQPIVTSYVKVDQTKEESSTRGKRLIRELWRALGIDPEITPNHLTLGEIGIESMFAVELQQELERDWNTKVSLNQVKTITIGMLKDYEAGVVGEMKKHMADIKRARVAILKLNFVMPTKTHTPLNTVTKGTPVYFMPPILVSFTAMEELAQKINRPVIGLNWTREVSALTTMKEVTAYYVKLLKTLEPKGKCDVLGYFDGAIICFKYLLKGMVGRAVIIDVIDDSHFRDEYMTDEYILEYLLSFLSSELPDSFKQKILRDLKKEQGMSGKVKYIVNELGDFAGKGLVGTDMQEIFEVMINRIHMLSKYRMEKKKKLSNKWKTTIGKKWSKKTGKLVIIKPFKFELCEDVDETMEKARNAYFLPGANDGNDNITIEAVDNHTNSIDIAHTIIAEKILEEFK</sequence>
<dbReference type="SUPFAM" id="SSF51735">
    <property type="entry name" value="NAD(P)-binding Rossmann-fold domains"/>
    <property type="match status" value="1"/>
</dbReference>
<proteinExistence type="predicted"/>
<dbReference type="OrthoDB" id="344041at2759"/>
<evidence type="ECO:0000256" key="3">
    <source>
        <dbReference type="ARBA" id="ARBA00022832"/>
    </source>
</evidence>
<dbReference type="InterPro" id="IPR036291">
    <property type="entry name" value="NAD(P)-bd_dom_sf"/>
</dbReference>
<dbReference type="AlphaFoldDB" id="A0A7R9Q7R7"/>
<evidence type="ECO:0000256" key="2">
    <source>
        <dbReference type="ARBA" id="ARBA00022516"/>
    </source>
</evidence>
<dbReference type="PANTHER" id="PTHR43775">
    <property type="entry name" value="FATTY ACID SYNTHASE"/>
    <property type="match status" value="1"/>
</dbReference>
<evidence type="ECO:0000256" key="5">
    <source>
        <dbReference type="ARBA" id="ARBA00023002"/>
    </source>
</evidence>
<keyword evidence="8" id="KW-0511">Multifunctional enzyme</keyword>